<comment type="similarity">
    <text evidence="5">Belongs to the Orn/Lys/Arg decarboxylase class-II family. LysA subfamily.</text>
</comment>
<evidence type="ECO:0000256" key="6">
    <source>
        <dbReference type="NCBIfam" id="TIGR01048"/>
    </source>
</evidence>
<dbReference type="GO" id="GO:0009089">
    <property type="term" value="P:lysine biosynthetic process via diaminopimelate"/>
    <property type="evidence" value="ECO:0007669"/>
    <property type="project" value="UniProtKB-UniRule"/>
</dbReference>
<keyword evidence="3 5" id="KW-0663">Pyridoxal phosphate</keyword>
<feature type="binding site" evidence="5">
    <location>
        <position position="379"/>
    </location>
    <ligand>
        <name>substrate</name>
    </ligand>
</feature>
<feature type="binding site" evidence="5">
    <location>
        <begin position="278"/>
        <end position="281"/>
    </location>
    <ligand>
        <name>pyridoxal 5'-phosphate</name>
        <dbReference type="ChEBI" id="CHEBI:597326"/>
    </ligand>
</feature>
<dbReference type="GO" id="GO:0008836">
    <property type="term" value="F:diaminopimelate decarboxylase activity"/>
    <property type="evidence" value="ECO:0007669"/>
    <property type="project" value="UniProtKB-UniRule"/>
</dbReference>
<comment type="function">
    <text evidence="5">Specifically catalyzes the decarboxylation of meso-diaminopimelate (meso-DAP) to L-lysine.</text>
</comment>
<evidence type="ECO:0000256" key="5">
    <source>
        <dbReference type="HAMAP-Rule" id="MF_02120"/>
    </source>
</evidence>
<keyword evidence="5 8" id="KW-0457">Lysine biosynthesis</keyword>
<evidence type="ECO:0000256" key="7">
    <source>
        <dbReference type="PIRSR" id="PIRSR600183-50"/>
    </source>
</evidence>
<feature type="binding site" evidence="5">
    <location>
        <position position="351"/>
    </location>
    <ligand>
        <name>substrate</name>
    </ligand>
</feature>
<feature type="binding site" evidence="5">
    <location>
        <position position="317"/>
    </location>
    <ligand>
        <name>substrate</name>
    </ligand>
</feature>
<reference evidence="10 11" key="1">
    <citation type="submission" date="2016-11" db="EMBL/GenBank/DDBJ databases">
        <authorList>
            <person name="Varghese N."/>
            <person name="Submissions S."/>
        </authorList>
    </citation>
    <scope>NUCLEOTIDE SEQUENCE [LARGE SCALE GENOMIC DNA]</scope>
    <source>
        <strain evidence="10 11">DSM 17919</strain>
    </source>
</reference>
<gene>
    <name evidence="5" type="primary">lysA</name>
    <name evidence="10" type="ORF">SAMN05660830_02435</name>
</gene>
<dbReference type="Gene3D" id="2.40.37.10">
    <property type="entry name" value="Lyase, Ornithine Decarboxylase, Chain A, domain 1"/>
    <property type="match status" value="1"/>
</dbReference>
<organism evidence="10 11">
    <name type="scientific">Halodesulfovibrio aestuarii</name>
    <dbReference type="NCBI Taxonomy" id="126333"/>
    <lineage>
        <taxon>Bacteria</taxon>
        <taxon>Pseudomonadati</taxon>
        <taxon>Thermodesulfobacteriota</taxon>
        <taxon>Desulfovibrionia</taxon>
        <taxon>Desulfovibrionales</taxon>
        <taxon>Desulfovibrionaceae</taxon>
        <taxon>Halodesulfovibrio</taxon>
    </lineage>
</organism>
<feature type="modified residue" description="N6-(pyridoxal phosphate)lysine" evidence="5 7">
    <location>
        <position position="62"/>
    </location>
</feature>
<sequence>MSNVRSSYTDSVNFYGNTDPMELVKTFGSPLYVYNENVLRTRCREVQALSDNPAFTPNYSAKANTNIHLLKIVQEEGMVVDAMSPGEIVMNLAAGFKPEQILFISNNVSAEELQFAIDHGVYVSVDSLSQLDLFGQLNPGGKVVIRFNPGIGAGHHAKVVTGGKQTKFGVDPEEADTVRATLARHNLTLCGVNMHIGSLFMEPDGYLEAMGVLLSIAKEWVTEDNKLEIIDFGGGFGIPYHKYDGEERLDLAKLGEAFHATITKFVEDTGYTGRFMCEPGRYIAAECGVLLGSCYSVKNNGEKRFAGTDLGFNQLMRPAMYDSFHDVEIYREGGSEVTETMEQTIVGNICESGDIMAKDRQLPEIAEGDVIAMLDAGAYGYVMASPYNQRPRPAEVLIQENGEARLIRRRETLNDLLNMYPEADELLSKFGEK</sequence>
<feature type="binding site" evidence="5">
    <location>
        <position position="321"/>
    </location>
    <ligand>
        <name>substrate</name>
    </ligand>
</feature>
<dbReference type="UniPathway" id="UPA00034">
    <property type="reaction ID" value="UER00027"/>
</dbReference>
<comment type="subunit">
    <text evidence="5">Homodimer.</text>
</comment>
<dbReference type="PRINTS" id="PR01181">
    <property type="entry name" value="DAPDCRBXLASE"/>
</dbReference>
<dbReference type="NCBIfam" id="TIGR01048">
    <property type="entry name" value="lysA"/>
    <property type="match status" value="1"/>
</dbReference>
<evidence type="ECO:0000313" key="11">
    <source>
        <dbReference type="Proteomes" id="UP000184001"/>
    </source>
</evidence>
<comment type="caution">
    <text evidence="10">The sequence shown here is derived from an EMBL/GenBank/DDBJ whole genome shotgun (WGS) entry which is preliminary data.</text>
</comment>
<dbReference type="GO" id="GO:0030170">
    <property type="term" value="F:pyridoxal phosphate binding"/>
    <property type="evidence" value="ECO:0007669"/>
    <property type="project" value="UniProtKB-UniRule"/>
</dbReference>
<proteinExistence type="inferred from homology"/>
<dbReference type="PANTHER" id="PTHR43727:SF2">
    <property type="entry name" value="GROUP IV DECARBOXYLASE"/>
    <property type="match status" value="1"/>
</dbReference>
<dbReference type="InterPro" id="IPR002986">
    <property type="entry name" value="DAP_deCOOHase_LysA"/>
</dbReference>
<evidence type="ECO:0000256" key="3">
    <source>
        <dbReference type="ARBA" id="ARBA00022898"/>
    </source>
</evidence>
<accession>A0A8G2CB04</accession>
<feature type="binding site" evidence="5">
    <location>
        <position position="235"/>
    </location>
    <ligand>
        <name>pyridoxal 5'-phosphate</name>
        <dbReference type="ChEBI" id="CHEBI:597326"/>
    </ligand>
</feature>
<comment type="pathway">
    <text evidence="5 8">Amino-acid biosynthesis; L-lysine biosynthesis via DAP pathway; L-lysine from DL-2,6-diaminopimelate: step 1/1.</text>
</comment>
<dbReference type="RefSeq" id="WP_019999677.1">
    <property type="nucleotide sequence ID" value="NZ_CP192217.1"/>
</dbReference>
<feature type="binding site" evidence="5">
    <location>
        <position position="379"/>
    </location>
    <ligand>
        <name>pyridoxal 5'-phosphate</name>
        <dbReference type="ChEBI" id="CHEBI:597326"/>
    </ligand>
</feature>
<dbReference type="CDD" id="cd06828">
    <property type="entry name" value="PLPDE_III_DapDC"/>
    <property type="match status" value="1"/>
</dbReference>
<name>A0A8G2CB04_9BACT</name>
<dbReference type="PANTHER" id="PTHR43727">
    <property type="entry name" value="DIAMINOPIMELATE DECARBOXYLASE"/>
    <property type="match status" value="1"/>
</dbReference>
<feature type="binding site" evidence="5">
    <location>
        <position position="281"/>
    </location>
    <ligand>
        <name>substrate</name>
    </ligand>
</feature>
<evidence type="ECO:0000259" key="9">
    <source>
        <dbReference type="Pfam" id="PF02784"/>
    </source>
</evidence>
<comment type="cofactor">
    <cofactor evidence="1 5 7 8">
        <name>pyridoxal 5'-phosphate</name>
        <dbReference type="ChEBI" id="CHEBI:597326"/>
    </cofactor>
</comment>
<dbReference type="AlphaFoldDB" id="A0A8G2CB04"/>
<dbReference type="EMBL" id="FQZR01000006">
    <property type="protein sequence ID" value="SHJ44708.1"/>
    <property type="molecule type" value="Genomic_DNA"/>
</dbReference>
<evidence type="ECO:0000256" key="2">
    <source>
        <dbReference type="ARBA" id="ARBA00022793"/>
    </source>
</evidence>
<evidence type="ECO:0000313" key="10">
    <source>
        <dbReference type="EMBL" id="SHJ44708.1"/>
    </source>
</evidence>
<evidence type="ECO:0000256" key="1">
    <source>
        <dbReference type="ARBA" id="ARBA00001933"/>
    </source>
</evidence>
<dbReference type="HAMAP" id="MF_02120">
    <property type="entry name" value="LysA"/>
    <property type="match status" value="1"/>
</dbReference>
<dbReference type="Gene3D" id="3.20.20.10">
    <property type="entry name" value="Alanine racemase"/>
    <property type="match status" value="1"/>
</dbReference>
<feature type="domain" description="Orn/DAP/Arg decarboxylase 2 N-terminal" evidence="9">
    <location>
        <begin position="47"/>
        <end position="285"/>
    </location>
</feature>
<comment type="catalytic activity">
    <reaction evidence="5 8">
        <text>meso-2,6-diaminopimelate + H(+) = L-lysine + CO2</text>
        <dbReference type="Rhea" id="RHEA:15101"/>
        <dbReference type="ChEBI" id="CHEBI:15378"/>
        <dbReference type="ChEBI" id="CHEBI:16526"/>
        <dbReference type="ChEBI" id="CHEBI:32551"/>
        <dbReference type="ChEBI" id="CHEBI:57791"/>
        <dbReference type="EC" id="4.1.1.20"/>
    </reaction>
</comment>
<dbReference type="InterPro" id="IPR009006">
    <property type="entry name" value="Ala_racemase/Decarboxylase_C"/>
</dbReference>
<evidence type="ECO:0000256" key="8">
    <source>
        <dbReference type="RuleBase" id="RU003738"/>
    </source>
</evidence>
<dbReference type="PRINTS" id="PR01179">
    <property type="entry name" value="ODADCRBXLASE"/>
</dbReference>
<dbReference type="SUPFAM" id="SSF51419">
    <property type="entry name" value="PLP-binding barrel"/>
    <property type="match status" value="1"/>
</dbReference>
<protein>
    <recommendedName>
        <fullName evidence="5 6">Diaminopimelate decarboxylase</fullName>
        <shortName evidence="5">DAP decarboxylase</shortName>
        <shortName evidence="5">DAPDC</shortName>
        <ecNumber evidence="5 6">4.1.1.20</ecNumber>
    </recommendedName>
</protein>
<evidence type="ECO:0000256" key="4">
    <source>
        <dbReference type="ARBA" id="ARBA00023239"/>
    </source>
</evidence>
<keyword evidence="4 5" id="KW-0456">Lyase</keyword>
<dbReference type="FunFam" id="3.20.20.10:FF:000003">
    <property type="entry name" value="Diaminopimelate decarboxylase"/>
    <property type="match status" value="1"/>
</dbReference>
<dbReference type="SUPFAM" id="SSF50621">
    <property type="entry name" value="Alanine racemase C-terminal domain-like"/>
    <property type="match status" value="1"/>
</dbReference>
<keyword evidence="2 5" id="KW-0210">Decarboxylase</keyword>
<dbReference type="EC" id="4.1.1.20" evidence="5 6"/>
<keyword evidence="5" id="KW-0028">Amino-acid biosynthesis</keyword>
<dbReference type="InterPro" id="IPR029066">
    <property type="entry name" value="PLP-binding_barrel"/>
</dbReference>
<dbReference type="Proteomes" id="UP000184001">
    <property type="component" value="Unassembled WGS sequence"/>
</dbReference>
<dbReference type="Pfam" id="PF02784">
    <property type="entry name" value="Orn_Arg_deC_N"/>
    <property type="match status" value="1"/>
</dbReference>
<dbReference type="InterPro" id="IPR000183">
    <property type="entry name" value="Orn/DAP/Arg_de-COase"/>
</dbReference>
<feature type="active site" description="Proton donor" evidence="7">
    <location>
        <position position="350"/>
    </location>
</feature>
<dbReference type="InterPro" id="IPR022644">
    <property type="entry name" value="De-COase2_N"/>
</dbReference>